<accession>A0A0C3S2K4</accession>
<sequence length="211" mass="21959">MAVTAPRCDAASYHKASPPNLLVLGYPSGNVVVNHTLNAGFDGGGAEVAGDYYGFAWNTSISLVLPNGTHLGGISASNAAEGSSTCSGSASRFGPNSNASKPNAFGALYNQTSVIGTYTLLWNVTYGTSTDTTVANQTSCDLSRLSYETFVFNRSINIVASTSSSNGLVGYTKEERTFTPTGFIMSNGAGFTKRSASLVFLGVLCVFLQIL</sequence>
<keyword evidence="2" id="KW-1185">Reference proteome</keyword>
<name>A0A0C3S2K4_PHLG1</name>
<dbReference type="HOGENOM" id="CLU_1305258_0_0_1"/>
<organism evidence="1 2">
    <name type="scientific">Phlebiopsis gigantea (strain 11061_1 CR5-6)</name>
    <name type="common">White-rot fungus</name>
    <name type="synonym">Peniophora gigantea</name>
    <dbReference type="NCBI Taxonomy" id="745531"/>
    <lineage>
        <taxon>Eukaryota</taxon>
        <taxon>Fungi</taxon>
        <taxon>Dikarya</taxon>
        <taxon>Basidiomycota</taxon>
        <taxon>Agaricomycotina</taxon>
        <taxon>Agaricomycetes</taxon>
        <taxon>Polyporales</taxon>
        <taxon>Phanerochaetaceae</taxon>
        <taxon>Phlebiopsis</taxon>
    </lineage>
</organism>
<dbReference type="AlphaFoldDB" id="A0A0C3S2K4"/>
<evidence type="ECO:0000313" key="2">
    <source>
        <dbReference type="Proteomes" id="UP000053257"/>
    </source>
</evidence>
<proteinExistence type="predicted"/>
<reference evidence="1 2" key="1">
    <citation type="journal article" date="2014" name="PLoS Genet.">
        <title>Analysis of the Phlebiopsis gigantea genome, transcriptome and secretome provides insight into its pioneer colonization strategies of wood.</title>
        <authorList>
            <person name="Hori C."/>
            <person name="Ishida T."/>
            <person name="Igarashi K."/>
            <person name="Samejima M."/>
            <person name="Suzuki H."/>
            <person name="Master E."/>
            <person name="Ferreira P."/>
            <person name="Ruiz-Duenas F.J."/>
            <person name="Held B."/>
            <person name="Canessa P."/>
            <person name="Larrondo L.F."/>
            <person name="Schmoll M."/>
            <person name="Druzhinina I.S."/>
            <person name="Kubicek C.P."/>
            <person name="Gaskell J.A."/>
            <person name="Kersten P."/>
            <person name="St John F."/>
            <person name="Glasner J."/>
            <person name="Sabat G."/>
            <person name="Splinter BonDurant S."/>
            <person name="Syed K."/>
            <person name="Yadav J."/>
            <person name="Mgbeahuruike A.C."/>
            <person name="Kovalchuk A."/>
            <person name="Asiegbu F.O."/>
            <person name="Lackner G."/>
            <person name="Hoffmeister D."/>
            <person name="Rencoret J."/>
            <person name="Gutierrez A."/>
            <person name="Sun H."/>
            <person name="Lindquist E."/>
            <person name="Barry K."/>
            <person name="Riley R."/>
            <person name="Grigoriev I.V."/>
            <person name="Henrissat B."/>
            <person name="Kues U."/>
            <person name="Berka R.M."/>
            <person name="Martinez A.T."/>
            <person name="Covert S.F."/>
            <person name="Blanchette R.A."/>
            <person name="Cullen D."/>
        </authorList>
    </citation>
    <scope>NUCLEOTIDE SEQUENCE [LARGE SCALE GENOMIC DNA]</scope>
    <source>
        <strain evidence="1 2">11061_1 CR5-6</strain>
    </source>
</reference>
<gene>
    <name evidence="1" type="ORF">PHLGIDRAFT_31615</name>
</gene>
<evidence type="ECO:0000313" key="1">
    <source>
        <dbReference type="EMBL" id="KIP03872.1"/>
    </source>
</evidence>
<protein>
    <submittedName>
        <fullName evidence="1">Uncharacterized protein</fullName>
    </submittedName>
</protein>
<dbReference type="OrthoDB" id="10657574at2759"/>
<dbReference type="EMBL" id="KN840596">
    <property type="protein sequence ID" value="KIP03872.1"/>
    <property type="molecule type" value="Genomic_DNA"/>
</dbReference>
<dbReference type="Proteomes" id="UP000053257">
    <property type="component" value="Unassembled WGS sequence"/>
</dbReference>